<feature type="region of interest" description="Disordered" evidence="1">
    <location>
        <begin position="1"/>
        <end position="33"/>
    </location>
</feature>
<feature type="compositionally biased region" description="Basic and acidic residues" evidence="1">
    <location>
        <begin position="375"/>
        <end position="384"/>
    </location>
</feature>
<proteinExistence type="predicted"/>
<sequence>MTAIETPRETSSATPITDGAPRPVQTPGRHLPCPLPTPRGPVSSFLVEHLTRAPHDLPLWPAPEDDPLTGEDTHLALYLVYELHYRGVEGVDERWEWHPDLIRLRGQLEQRFEAGLVELVGDMPDVDDVTTFLQQLTTDDGSGEGRSISKFIEAEGDLHQFREQAIHRTAWQLKEADPHSWAIPRLGGRPKAALVEIQADEYGDGVDQDVHAELYALTMERLGLSARPNHYLDLLPGITLATVNLVSMFGLHRRWLGAVIGHLAVFEMSSVTTMARFGTALRRLEFDPWTCLFFDTHVVADAHHQTVAATDLAGGLVEQDPDRLGEVVFGALALCRLEAKLTEHVLGSWDRGESSLLGSFEAPEQAPGQRMVHVPADDPRRHER</sequence>
<dbReference type="Gene3D" id="1.20.910.10">
    <property type="entry name" value="Heme oxygenase-like"/>
    <property type="match status" value="1"/>
</dbReference>
<reference evidence="2" key="1">
    <citation type="journal article" date="2014" name="Int. J. Syst. Evol. Microbiol.">
        <title>Complete genome sequence of Corynebacterium casei LMG S-19264T (=DSM 44701T), isolated from a smear-ripened cheese.</title>
        <authorList>
            <consortium name="US DOE Joint Genome Institute (JGI-PGF)"/>
            <person name="Walter F."/>
            <person name="Albersmeier A."/>
            <person name="Kalinowski J."/>
            <person name="Ruckert C."/>
        </authorList>
    </citation>
    <scope>NUCLEOTIDE SEQUENCE</scope>
    <source>
        <strain evidence="2">CGMCC 1.14988</strain>
    </source>
</reference>
<dbReference type="InterPro" id="IPR016084">
    <property type="entry name" value="Haem_Oase-like_multi-hlx"/>
</dbReference>
<protein>
    <recommendedName>
        <fullName evidence="4">Iron-containing redox enzyme</fullName>
    </recommendedName>
</protein>
<comment type="caution">
    <text evidence="2">The sequence shown here is derived from an EMBL/GenBank/DDBJ whole genome shotgun (WGS) entry which is preliminary data.</text>
</comment>
<evidence type="ECO:0000313" key="2">
    <source>
        <dbReference type="EMBL" id="GGI05470.1"/>
    </source>
</evidence>
<dbReference type="Proteomes" id="UP000650511">
    <property type="component" value="Unassembled WGS sequence"/>
</dbReference>
<organism evidence="2 3">
    <name type="scientific">Egicoccus halophilus</name>
    <dbReference type="NCBI Taxonomy" id="1670830"/>
    <lineage>
        <taxon>Bacteria</taxon>
        <taxon>Bacillati</taxon>
        <taxon>Actinomycetota</taxon>
        <taxon>Nitriliruptoria</taxon>
        <taxon>Egicoccales</taxon>
        <taxon>Egicoccaceae</taxon>
        <taxon>Egicoccus</taxon>
    </lineage>
</organism>
<keyword evidence="3" id="KW-1185">Reference proteome</keyword>
<feature type="region of interest" description="Disordered" evidence="1">
    <location>
        <begin position="360"/>
        <end position="384"/>
    </location>
</feature>
<dbReference type="Pfam" id="PF14518">
    <property type="entry name" value="Haem_oxygenas_2"/>
    <property type="match status" value="1"/>
</dbReference>
<evidence type="ECO:0000256" key="1">
    <source>
        <dbReference type="SAM" id="MobiDB-lite"/>
    </source>
</evidence>
<reference evidence="2" key="2">
    <citation type="submission" date="2020-09" db="EMBL/GenBank/DDBJ databases">
        <authorList>
            <person name="Sun Q."/>
            <person name="Zhou Y."/>
        </authorList>
    </citation>
    <scope>NUCLEOTIDE SEQUENCE</scope>
    <source>
        <strain evidence="2">CGMCC 1.14988</strain>
    </source>
</reference>
<dbReference type="RefSeq" id="WP_205745507.1">
    <property type="nucleotide sequence ID" value="NZ_BMHA01000004.1"/>
</dbReference>
<dbReference type="AlphaFoldDB" id="A0A8J3ERQ5"/>
<evidence type="ECO:0000313" key="3">
    <source>
        <dbReference type="Proteomes" id="UP000650511"/>
    </source>
</evidence>
<accession>A0A8J3ERQ5</accession>
<dbReference type="SMART" id="SM01236">
    <property type="entry name" value="Haem_oxygenase_2"/>
    <property type="match status" value="1"/>
</dbReference>
<gene>
    <name evidence="2" type="ORF">GCM10011354_14260</name>
</gene>
<dbReference type="EMBL" id="BMHA01000004">
    <property type="protein sequence ID" value="GGI05470.1"/>
    <property type="molecule type" value="Genomic_DNA"/>
</dbReference>
<name>A0A8J3ERQ5_9ACTN</name>
<evidence type="ECO:0008006" key="4">
    <source>
        <dbReference type="Google" id="ProtNLM"/>
    </source>
</evidence>